<feature type="domain" description="EGF-like" evidence="3">
    <location>
        <begin position="427"/>
        <end position="464"/>
    </location>
</feature>
<name>E1F8M3_GIAIA</name>
<feature type="domain" description="EGF-like" evidence="3">
    <location>
        <begin position="289"/>
        <end position="335"/>
    </location>
</feature>
<keyword evidence="1" id="KW-1133">Transmembrane helix</keyword>
<dbReference type="VEuPathDB" id="GiardiaDB:GLP15_1451"/>
<gene>
    <name evidence="4" type="ORF">GLP15_1451</name>
</gene>
<accession>E1F8M3</accession>
<dbReference type="OMA" id="DKCATVK"/>
<dbReference type="InterPro" id="IPR005127">
    <property type="entry name" value="Giardia_VSP"/>
</dbReference>
<protein>
    <submittedName>
        <fullName evidence="4">VSP</fullName>
    </submittedName>
</protein>
<organism evidence="4 5">
    <name type="scientific">Giardia intestinalis (strain P15)</name>
    <name type="common">Giardia lamblia</name>
    <dbReference type="NCBI Taxonomy" id="658858"/>
    <lineage>
        <taxon>Eukaryota</taxon>
        <taxon>Metamonada</taxon>
        <taxon>Diplomonadida</taxon>
        <taxon>Hexamitidae</taxon>
        <taxon>Giardiinae</taxon>
        <taxon>Giardia</taxon>
    </lineage>
</organism>
<comment type="caution">
    <text evidence="4">The sequence shown here is derived from an EMBL/GenBank/DDBJ whole genome shotgun (WGS) entry which is preliminary data.</text>
</comment>
<dbReference type="Gene3D" id="2.10.220.10">
    <property type="entry name" value="Hormone Receptor, Insulin-like Growth Factor Receptor 1, Chain A, domain 2"/>
    <property type="match status" value="1"/>
</dbReference>
<dbReference type="Pfam" id="PF03302">
    <property type="entry name" value="VSP"/>
    <property type="match status" value="2"/>
</dbReference>
<dbReference type="InterPro" id="IPR000742">
    <property type="entry name" value="EGF"/>
</dbReference>
<dbReference type="PANTHER" id="PTHR23275">
    <property type="entry name" value="CABRIOLET.-RELATED"/>
    <property type="match status" value="1"/>
</dbReference>
<feature type="transmembrane region" description="Helical" evidence="1">
    <location>
        <begin position="693"/>
        <end position="717"/>
    </location>
</feature>
<feature type="domain" description="EGF-like" evidence="3">
    <location>
        <begin position="577"/>
        <end position="608"/>
    </location>
</feature>
<evidence type="ECO:0000313" key="5">
    <source>
        <dbReference type="Proteomes" id="UP000008974"/>
    </source>
</evidence>
<dbReference type="InterPro" id="IPR052798">
    <property type="entry name" value="Giardia_VSA"/>
</dbReference>
<dbReference type="OrthoDB" id="9423210at2759"/>
<feature type="domain" description="EGF-like" evidence="3">
    <location>
        <begin position="396"/>
        <end position="426"/>
    </location>
</feature>
<keyword evidence="1" id="KW-0812">Transmembrane</keyword>
<keyword evidence="1" id="KW-0472">Membrane</keyword>
<evidence type="ECO:0000256" key="2">
    <source>
        <dbReference type="SAM" id="SignalP"/>
    </source>
</evidence>
<evidence type="ECO:0000259" key="3">
    <source>
        <dbReference type="SMART" id="SM00181"/>
    </source>
</evidence>
<dbReference type="SUPFAM" id="SSF57184">
    <property type="entry name" value="Growth factor receptor domain"/>
    <property type="match status" value="3"/>
</dbReference>
<dbReference type="InterPro" id="IPR009030">
    <property type="entry name" value="Growth_fac_rcpt_cys_sf"/>
</dbReference>
<dbReference type="Proteomes" id="UP000008974">
    <property type="component" value="Unassembled WGS sequence"/>
</dbReference>
<evidence type="ECO:0000256" key="1">
    <source>
        <dbReference type="SAM" id="Phobius"/>
    </source>
</evidence>
<keyword evidence="2" id="KW-0732">Signal</keyword>
<dbReference type="SMART" id="SM00261">
    <property type="entry name" value="FU"/>
    <property type="match status" value="6"/>
</dbReference>
<dbReference type="AlphaFoldDB" id="E1F8M3"/>
<proteinExistence type="predicted"/>
<sequence length="722" mass="72828">MFGRLLFAGAVLQLARAVCEADGSGGAGSCKTCGVTIGGSEYCGECNDGTNYAPVDGVCADAGQAPASTFCPQHDAGKCTQCESTSFKYKDGCYQPNDGKPGQTLCLVASGGVCTEAAPGYFVPTGAVNTEQSVVACSDTTGVAIAAGGSTQKGVADCAECSAPDAAPGARADKVATCTKCGASKYLKDNGCIDKAQCDPDSTNRFVAVDDPENGNRCVSCSDNPNGGVTGCDTCSYDEQPKRIRCTKCSGNKYLKTTTDGITTCVEQNACTPDSFPVEDTQNGNKCVSCSDANNGGIDKCTACAPIGTGRAAIAVTCTACAAGYKPSADKTTCEAVTNCKTPGCQTCNNEGKENEVCAECASGAYLTPTSQCIDSCDKLGNYYGATEGAKQTCKECAVPNCKTCNNQGQCQICKDGSYKNGDTCSLCHESCKTCTAGTANDCTECPTGRALKYGGDGAKGTCGDGCTTGQGSGACKTCGLTIDGASYCSECAVDTEYPQNGVCASATARAAATCKTGNVAKGACNSCTNGFLRMNGGCYETTKFPGKSVCTTTPGTDTCTSMASGYYIDGSNNLVVCSDGCADCTTPSTCTTCKDGYTKIGSGQTCTKCDPSCETCSGAATTCKACATGYYKTASGEGVCTSCESDSNGVTGVKGCMNCAPPSSSTGPVLCYLMKDDSTGGSTNRGGLSTGAIAGISVAAVVVVGGLVGFLCWWFLCRGKA</sequence>
<evidence type="ECO:0000313" key="4">
    <source>
        <dbReference type="EMBL" id="EFO61178.1"/>
    </source>
</evidence>
<feature type="domain" description="EGF-like" evidence="3">
    <location>
        <begin position="339"/>
        <end position="374"/>
    </location>
</feature>
<dbReference type="InterPro" id="IPR006212">
    <property type="entry name" value="Furin_repeat"/>
</dbReference>
<dbReference type="PANTHER" id="PTHR23275:SF100">
    <property type="entry name" value="EGF-LIKE DOMAIN-CONTAINING PROTEIN"/>
    <property type="match status" value="1"/>
</dbReference>
<reference evidence="4 5" key="1">
    <citation type="journal article" date="2010" name="BMC Genomics">
        <title>Genome analysis and comparative genomics of a Giardia intestinalis assemblage E isolate.</title>
        <authorList>
            <person name="Jerlstrom-Hultqvist J."/>
            <person name="Franzen O."/>
            <person name="Ankarklev J."/>
            <person name="Xu F."/>
            <person name="Nohynkova E."/>
            <person name="Andersson J.O."/>
            <person name="Svard S.G."/>
            <person name="Andersson B."/>
        </authorList>
    </citation>
    <scope>NUCLEOTIDE SEQUENCE [LARGE SCALE GENOMIC DNA]</scope>
    <source>
        <strain evidence="4 5">P15</strain>
    </source>
</reference>
<dbReference type="SMART" id="SM00181">
    <property type="entry name" value="EGF"/>
    <property type="match status" value="6"/>
</dbReference>
<feature type="chain" id="PRO_5003145316" evidence="2">
    <location>
        <begin position="18"/>
        <end position="722"/>
    </location>
</feature>
<feature type="signal peptide" evidence="2">
    <location>
        <begin position="1"/>
        <end position="17"/>
    </location>
</feature>
<dbReference type="EMBL" id="ACVC01000238">
    <property type="protein sequence ID" value="EFO61178.1"/>
    <property type="molecule type" value="Genomic_DNA"/>
</dbReference>
<feature type="domain" description="EGF-like" evidence="3">
    <location>
        <begin position="609"/>
        <end position="645"/>
    </location>
</feature>